<comment type="caution">
    <text evidence="2">The sequence shown here is derived from an EMBL/GenBank/DDBJ whole genome shotgun (WGS) entry which is preliminary data.</text>
</comment>
<dbReference type="EMBL" id="JADGMS010000010">
    <property type="protein sequence ID" value="KAF9675080.1"/>
    <property type="molecule type" value="Genomic_DNA"/>
</dbReference>
<evidence type="ECO:0000313" key="3">
    <source>
        <dbReference type="Proteomes" id="UP000657918"/>
    </source>
</evidence>
<evidence type="ECO:0000256" key="1">
    <source>
        <dbReference type="ARBA" id="ARBA00009502"/>
    </source>
</evidence>
<dbReference type="GO" id="GO:0005743">
    <property type="term" value="C:mitochondrial inner membrane"/>
    <property type="evidence" value="ECO:0007669"/>
    <property type="project" value="InterPro"/>
</dbReference>
<dbReference type="GO" id="GO:0046933">
    <property type="term" value="F:proton-transporting ATP synthase activity, rotational mechanism"/>
    <property type="evidence" value="ECO:0007669"/>
    <property type="project" value="InterPro"/>
</dbReference>
<protein>
    <submittedName>
        <fullName evidence="2">Uncharacterized protein</fullName>
    </submittedName>
</protein>
<accession>A0A835MRK6</accession>
<comment type="similarity">
    <text evidence="1">Belongs to the eukaryotic ATPase epsilon family.</text>
</comment>
<keyword evidence="3" id="KW-1185">Reference proteome</keyword>
<dbReference type="AlphaFoldDB" id="A0A835MRK6"/>
<dbReference type="Gene3D" id="1.10.1620.20">
    <property type="entry name" value="ATP synthase, F1 complex, epsilon subunit superfamily, mitochondrial"/>
    <property type="match status" value="1"/>
</dbReference>
<dbReference type="InterPro" id="IPR006721">
    <property type="entry name" value="ATP_synth_F1_esu_mt"/>
</dbReference>
<evidence type="ECO:0000313" key="2">
    <source>
        <dbReference type="EMBL" id="KAF9675080.1"/>
    </source>
</evidence>
<dbReference type="PANTHER" id="PTHR12448:SF0">
    <property type="entry name" value="ATP SYNTHASE SUBUNIT EPSILON, MITOCHONDRIAL"/>
    <property type="match status" value="1"/>
</dbReference>
<dbReference type="PANTHER" id="PTHR12448">
    <property type="entry name" value="ATP SYNTHASE EPSILON CHAIN, MITOCHONDRIAL"/>
    <property type="match status" value="1"/>
</dbReference>
<sequence>MTYITYSNICANLVRNCLKEPYKTEALSREKVHFSVTKFVDGNPQKPGRGSDIKLFVRILGLNELTLNAQWRIFLNELSSTCQSDSQNLKMRNGVYMAVTSRILLKDTVKTLIVLISFSVQGRTDDIHYQLQSRTSPRNPVMGNVLASPFTGSVKGPEDSVEEFTRNTIRLND</sequence>
<dbReference type="Pfam" id="PF04627">
    <property type="entry name" value="ATP-synt_Eps"/>
    <property type="match status" value="1"/>
</dbReference>
<dbReference type="SUPFAM" id="SSF48690">
    <property type="entry name" value="Epsilon subunit of mitochondrial F1F0-ATP synthase"/>
    <property type="match status" value="1"/>
</dbReference>
<dbReference type="GO" id="GO:0042776">
    <property type="term" value="P:proton motive force-driven mitochondrial ATP synthesis"/>
    <property type="evidence" value="ECO:0007669"/>
    <property type="project" value="TreeGrafter"/>
</dbReference>
<dbReference type="InterPro" id="IPR036742">
    <property type="entry name" value="ATP_synth_F1_esu_sf_mt"/>
</dbReference>
<dbReference type="CDD" id="cd12153">
    <property type="entry name" value="F1-ATPase_epsilon"/>
    <property type="match status" value="1"/>
</dbReference>
<reference evidence="2 3" key="1">
    <citation type="submission" date="2020-10" db="EMBL/GenBank/DDBJ databases">
        <title>Plant Genome Project.</title>
        <authorList>
            <person name="Zhang R.-G."/>
        </authorList>
    </citation>
    <scope>NUCLEOTIDE SEQUENCE [LARGE SCALE GENOMIC DNA]</scope>
    <source>
        <strain evidence="2">FAFU-HL-1</strain>
        <tissue evidence="2">Leaf</tissue>
    </source>
</reference>
<organism evidence="2 3">
    <name type="scientific">Salix dunnii</name>
    <dbReference type="NCBI Taxonomy" id="1413687"/>
    <lineage>
        <taxon>Eukaryota</taxon>
        <taxon>Viridiplantae</taxon>
        <taxon>Streptophyta</taxon>
        <taxon>Embryophyta</taxon>
        <taxon>Tracheophyta</taxon>
        <taxon>Spermatophyta</taxon>
        <taxon>Magnoliopsida</taxon>
        <taxon>eudicotyledons</taxon>
        <taxon>Gunneridae</taxon>
        <taxon>Pentapetalae</taxon>
        <taxon>rosids</taxon>
        <taxon>fabids</taxon>
        <taxon>Malpighiales</taxon>
        <taxon>Salicaceae</taxon>
        <taxon>Saliceae</taxon>
        <taxon>Salix</taxon>
    </lineage>
</organism>
<name>A0A835MRK6_9ROSI</name>
<proteinExistence type="inferred from homology"/>
<dbReference type="GO" id="GO:0045259">
    <property type="term" value="C:proton-transporting ATP synthase complex"/>
    <property type="evidence" value="ECO:0007669"/>
    <property type="project" value="InterPro"/>
</dbReference>
<gene>
    <name evidence="2" type="ORF">SADUNF_Sadunf10G0194200</name>
</gene>
<dbReference type="Proteomes" id="UP000657918">
    <property type="component" value="Unassembled WGS sequence"/>
</dbReference>